<evidence type="ECO:0000313" key="3">
    <source>
        <dbReference type="EMBL" id="GAG19505.1"/>
    </source>
</evidence>
<name>X0VMS2_9ZZZZ</name>
<protein>
    <recommendedName>
        <fullName evidence="4">50S ribosomal protein L31</fullName>
    </recommendedName>
</protein>
<evidence type="ECO:0008006" key="4">
    <source>
        <dbReference type="Google" id="ProtNLM"/>
    </source>
</evidence>
<accession>X0VMS2</accession>
<dbReference type="PANTHER" id="PTHR33280">
    <property type="entry name" value="50S RIBOSOMAL PROTEIN L31, CHLOROPLASTIC"/>
    <property type="match status" value="1"/>
</dbReference>
<dbReference type="Pfam" id="PF01197">
    <property type="entry name" value="Ribosomal_L31"/>
    <property type="match status" value="1"/>
</dbReference>
<dbReference type="EMBL" id="BARS01031557">
    <property type="protein sequence ID" value="GAG19505.1"/>
    <property type="molecule type" value="Genomic_DNA"/>
</dbReference>
<dbReference type="AlphaFoldDB" id="X0VMS2"/>
<reference evidence="3" key="1">
    <citation type="journal article" date="2014" name="Front. Microbiol.">
        <title>High frequency of phylogenetically diverse reductive dehalogenase-homologous genes in deep subseafloor sedimentary metagenomes.</title>
        <authorList>
            <person name="Kawai M."/>
            <person name="Futagami T."/>
            <person name="Toyoda A."/>
            <person name="Takaki Y."/>
            <person name="Nishi S."/>
            <person name="Hori S."/>
            <person name="Arai W."/>
            <person name="Tsubouchi T."/>
            <person name="Morono Y."/>
            <person name="Uchiyama I."/>
            <person name="Ito T."/>
            <person name="Fujiyama A."/>
            <person name="Inagaki F."/>
            <person name="Takami H."/>
        </authorList>
    </citation>
    <scope>NUCLEOTIDE SEQUENCE</scope>
    <source>
        <strain evidence="3">Expedition CK06-06</strain>
    </source>
</reference>
<dbReference type="NCBIfam" id="NF001809">
    <property type="entry name" value="PRK00528.1"/>
    <property type="match status" value="1"/>
</dbReference>
<keyword evidence="2" id="KW-0687">Ribonucleoprotein</keyword>
<proteinExistence type="predicted"/>
<dbReference type="Gene3D" id="4.10.830.30">
    <property type="entry name" value="Ribosomal protein L31"/>
    <property type="match status" value="1"/>
</dbReference>
<dbReference type="GO" id="GO:0003735">
    <property type="term" value="F:structural constituent of ribosome"/>
    <property type="evidence" value="ECO:0007669"/>
    <property type="project" value="InterPro"/>
</dbReference>
<gene>
    <name evidence="3" type="ORF">S01H1_49099</name>
</gene>
<dbReference type="NCBIfam" id="NF000612">
    <property type="entry name" value="PRK00019.1"/>
    <property type="match status" value="1"/>
</dbReference>
<dbReference type="GO" id="GO:0006412">
    <property type="term" value="P:translation"/>
    <property type="evidence" value="ECO:0007669"/>
    <property type="project" value="InterPro"/>
</dbReference>
<dbReference type="InterPro" id="IPR042105">
    <property type="entry name" value="Ribosomal_bL31_sf"/>
</dbReference>
<dbReference type="SUPFAM" id="SSF143800">
    <property type="entry name" value="L28p-like"/>
    <property type="match status" value="1"/>
</dbReference>
<dbReference type="PANTHER" id="PTHR33280:SF1">
    <property type="entry name" value="LARGE RIBOSOMAL SUBUNIT PROTEIN BL31C"/>
    <property type="match status" value="1"/>
</dbReference>
<dbReference type="InterPro" id="IPR002150">
    <property type="entry name" value="Ribosomal_bL31"/>
</dbReference>
<dbReference type="PRINTS" id="PR01249">
    <property type="entry name" value="RIBOSOMALL31"/>
</dbReference>
<dbReference type="PROSITE" id="PS01143">
    <property type="entry name" value="RIBOSOMAL_L31"/>
    <property type="match status" value="1"/>
</dbReference>
<evidence type="ECO:0000256" key="2">
    <source>
        <dbReference type="ARBA" id="ARBA00023274"/>
    </source>
</evidence>
<evidence type="ECO:0000256" key="1">
    <source>
        <dbReference type="ARBA" id="ARBA00022980"/>
    </source>
</evidence>
<organism evidence="3">
    <name type="scientific">marine sediment metagenome</name>
    <dbReference type="NCBI Taxonomy" id="412755"/>
    <lineage>
        <taxon>unclassified sequences</taxon>
        <taxon>metagenomes</taxon>
        <taxon>ecological metagenomes</taxon>
    </lineage>
</organism>
<dbReference type="GO" id="GO:1990904">
    <property type="term" value="C:ribonucleoprotein complex"/>
    <property type="evidence" value="ECO:0007669"/>
    <property type="project" value="UniProtKB-KW"/>
</dbReference>
<comment type="caution">
    <text evidence="3">The sequence shown here is derived from an EMBL/GenBank/DDBJ whole genome shotgun (WGS) entry which is preliminary data.</text>
</comment>
<keyword evidence="1" id="KW-0689">Ribosomal protein</keyword>
<dbReference type="InterPro" id="IPR034704">
    <property type="entry name" value="Ribosomal_bL28/bL31-like_sf"/>
</dbReference>
<sequence length="66" mass="7673">MKKKIHPKYFEDAVTICACGAKHQIPNTKKETRIEVCSSCHPFYTGNDRIIDTEGRVEKFKKKFNL</sequence>
<dbReference type="NCBIfam" id="TIGR00105">
    <property type="entry name" value="L31"/>
    <property type="match status" value="1"/>
</dbReference>
<dbReference type="GO" id="GO:0005840">
    <property type="term" value="C:ribosome"/>
    <property type="evidence" value="ECO:0007669"/>
    <property type="project" value="UniProtKB-KW"/>
</dbReference>